<evidence type="ECO:0000313" key="1">
    <source>
        <dbReference type="EMBL" id="WXX24095.1"/>
    </source>
</evidence>
<name>A0AAU6PUL5_9GAMM</name>
<keyword evidence="2" id="KW-1185">Reference proteome</keyword>
<dbReference type="KEGG" id="prae:MN210_19265"/>
<dbReference type="RefSeq" id="WP_338412207.1">
    <property type="nucleotide sequence ID" value="NZ_CP093310.2"/>
</dbReference>
<evidence type="ECO:0000313" key="2">
    <source>
        <dbReference type="Proteomes" id="UP000829560"/>
    </source>
</evidence>
<proteinExistence type="predicted"/>
<gene>
    <name evidence="1" type="ORF">MN210_19265</name>
</gene>
<reference evidence="1" key="1">
    <citation type="submission" date="2024-03" db="EMBL/GenBank/DDBJ databases">
        <title>Psychrobacter raelis sp. nov. isolated from a dog with peritonitis.</title>
        <authorList>
            <person name="Schiavone A."/>
            <person name="Manzulli V."/>
            <person name="Camarda A."/>
            <person name="Cafiero M.A."/>
            <person name="Vasco I."/>
            <person name="Marino L."/>
            <person name="Pennuzzi G."/>
            <person name="Serrecchia L."/>
            <person name="Galante D."/>
            <person name="Pugliese N."/>
        </authorList>
    </citation>
    <scope>NUCLEOTIDE SEQUENCE</scope>
    <source>
        <strain evidence="1">PraFG1</strain>
    </source>
</reference>
<accession>A0AAU6PUL5</accession>
<dbReference type="AlphaFoldDB" id="A0AAU6PUL5"/>
<organism evidence="1 2">
    <name type="scientific">Psychrobacter raelei</name>
    <dbReference type="NCBI Taxonomy" id="2565531"/>
    <lineage>
        <taxon>Bacteria</taxon>
        <taxon>Pseudomonadati</taxon>
        <taxon>Pseudomonadota</taxon>
        <taxon>Gammaproteobacteria</taxon>
        <taxon>Moraxellales</taxon>
        <taxon>Moraxellaceae</taxon>
        <taxon>Psychrobacter</taxon>
    </lineage>
</organism>
<protein>
    <submittedName>
        <fullName evidence="1">Uncharacterized protein</fullName>
    </submittedName>
</protein>
<dbReference type="EMBL" id="CP093310">
    <property type="protein sequence ID" value="WXX24095.1"/>
    <property type="molecule type" value="Genomic_DNA"/>
</dbReference>
<sequence length="123" mass="14611">MQDETLELFIKDIRSIRDYLQHIRLIDSIGTVSQSSTNNELIQYREHLNGFRVSKKIFEYKSLIISLYGILEKHIGEWIEEFINKVPEIVSNYNNLPEKFRDNHFYLSAKLLTLVSECNYPLK</sequence>
<dbReference type="Proteomes" id="UP000829560">
    <property type="component" value="Chromosome"/>
</dbReference>